<dbReference type="NCBIfam" id="NF010485">
    <property type="entry name" value="PRK13909.1-2"/>
    <property type="match status" value="1"/>
</dbReference>
<dbReference type="GO" id="GO:0004527">
    <property type="term" value="F:exonuclease activity"/>
    <property type="evidence" value="ECO:0007669"/>
    <property type="project" value="UniProtKB-KW"/>
</dbReference>
<evidence type="ECO:0000256" key="12">
    <source>
        <dbReference type="ARBA" id="ARBA00034808"/>
    </source>
</evidence>
<evidence type="ECO:0000256" key="11">
    <source>
        <dbReference type="ARBA" id="ARBA00034617"/>
    </source>
</evidence>
<dbReference type="EC" id="5.6.2.4" evidence="12"/>
<sequence length="907" mass="103230">MNLSPYLALEASAGSGKTFALSVRYLSLLFMGANPQKIVALTFTNKSAAEMKTRIFETLKHLEDKDELEAICVQTGKSKETLLFEKERVMQTLLQADIKISTLDSFFSLILRHFALHVGLQPDFKVGQNGLDEELVERFIKGCKSKNLYNALIAFSINEDKKLGDLFSLLDMLYQKKSELDISTLDERHYPTLKPCLDILERIRDYFEQSGLSARGLATLKADTLSDLLSKKYLEREDFGYWDYKKYANETTDALLRELKQALNIYVNDKEAYFLGQLGKLFAIYDESLRALMGEYGELRFDDVTNLLYTLLRQEISKDFLYFRLDGVIEHLLIDEFQDTSIVQYQILLPLIEEIRAGQGVKDFKTLFFVGDVKQSIYRFRGGAKELFGYAKKSLHLDVNALDTNYRSTEQIVNFVNEIFTCKIKGYEPQKVAKATGEGYINVRIEEAIEPSVLEAIGILLKEGVKPKDIALLVHTNKDAKVFKALVQEQFPSLHVRLEATLKLIEVRSIKAIIALLKYLYFGDELYKAAFLVQCGMAWDTPLSKSGWDLDATPLVLVEKIIKTYGLFDGSADLLSFLEVASRYEEIESFLFALDELSDEAKSEDVDGLRVLTVHKSKGLEFEHVIVCDRLSRDNNRSDTILFSYDEVDIKGLYLTMGGRESVDTVYAKAKEQESVLMYEDRLNALYVAFTREKRSLFVCAKAQNSAFEMLDLSTTERGVIGVSTKETPIMPSAMNVYQPKRYGAQEVASAPEEEGESAEIASITFGIAQHYLLEMLDSFDESSLKRAYIALQNRFAPLLDEHTLQAIYQRGEKLITCKAFLDLIEGAKVYKEQPLIYQKERKQIDLLLEFPDKIIVIDYKSSKKQSAKHQVQVKLYQDALSSIYGLPVEAYICYLQNDGIELLKSL</sequence>
<dbReference type="SUPFAM" id="SSF52980">
    <property type="entry name" value="Restriction endonuclease-like"/>
    <property type="match status" value="1"/>
</dbReference>
<keyword evidence="17" id="KW-1185">Reference proteome</keyword>
<evidence type="ECO:0000256" key="6">
    <source>
        <dbReference type="ARBA" id="ARBA00022839"/>
    </source>
</evidence>
<gene>
    <name evidence="16" type="ORF">SHALO_2379</name>
</gene>
<dbReference type="GO" id="GO:0000725">
    <property type="term" value="P:recombinational repair"/>
    <property type="evidence" value="ECO:0007669"/>
    <property type="project" value="TreeGrafter"/>
</dbReference>
<dbReference type="Pfam" id="PF12705">
    <property type="entry name" value="PDDEXK_1"/>
    <property type="match status" value="1"/>
</dbReference>
<dbReference type="InterPro" id="IPR014016">
    <property type="entry name" value="UvrD-like_ATP-bd"/>
</dbReference>
<dbReference type="InterPro" id="IPR014017">
    <property type="entry name" value="DNA_helicase_UvrD-like_C"/>
</dbReference>
<dbReference type="SUPFAM" id="SSF52540">
    <property type="entry name" value="P-loop containing nucleoside triphosphate hydrolases"/>
    <property type="match status" value="1"/>
</dbReference>
<dbReference type="STRING" id="1193502.SHALO_2379"/>
<evidence type="ECO:0000256" key="1">
    <source>
        <dbReference type="ARBA" id="ARBA00022722"/>
    </source>
</evidence>
<dbReference type="Pfam" id="PF00580">
    <property type="entry name" value="UvrD-helicase"/>
    <property type="match status" value="1"/>
</dbReference>
<keyword evidence="8" id="KW-0238">DNA-binding</keyword>
<dbReference type="InterPro" id="IPR038726">
    <property type="entry name" value="PDDEXK_AddAB-type"/>
</dbReference>
<evidence type="ECO:0000256" key="4">
    <source>
        <dbReference type="ARBA" id="ARBA00022801"/>
    </source>
</evidence>
<keyword evidence="5 14" id="KW-0347">Helicase</keyword>
<evidence type="ECO:0000256" key="7">
    <source>
        <dbReference type="ARBA" id="ARBA00022840"/>
    </source>
</evidence>
<dbReference type="Gene3D" id="3.40.50.300">
    <property type="entry name" value="P-loop containing nucleotide triphosphate hydrolases"/>
    <property type="match status" value="4"/>
</dbReference>
<keyword evidence="10" id="KW-0413">Isomerase</keyword>
<dbReference type="InterPro" id="IPR011335">
    <property type="entry name" value="Restrct_endonuc-II-like"/>
</dbReference>
<proteinExistence type="predicted"/>
<dbReference type="Pfam" id="PF13361">
    <property type="entry name" value="UvrD_C"/>
    <property type="match status" value="2"/>
</dbReference>
<comment type="catalytic activity">
    <reaction evidence="11">
        <text>Couples ATP hydrolysis with the unwinding of duplex DNA by translocating in the 3'-5' direction.</text>
        <dbReference type="EC" id="5.6.2.4"/>
    </reaction>
</comment>
<evidence type="ECO:0000313" key="17">
    <source>
        <dbReference type="Proteomes" id="UP000094609"/>
    </source>
</evidence>
<dbReference type="Proteomes" id="UP000094609">
    <property type="component" value="Chromosome"/>
</dbReference>
<dbReference type="EMBL" id="CP017111">
    <property type="protein sequence ID" value="AOO66139.1"/>
    <property type="molecule type" value="Genomic_DNA"/>
</dbReference>
<keyword evidence="3" id="KW-0227">DNA damage</keyword>
<evidence type="ECO:0000256" key="8">
    <source>
        <dbReference type="ARBA" id="ARBA00023125"/>
    </source>
</evidence>
<evidence type="ECO:0000259" key="15">
    <source>
        <dbReference type="PROSITE" id="PS51198"/>
    </source>
</evidence>
<evidence type="ECO:0000256" key="9">
    <source>
        <dbReference type="ARBA" id="ARBA00023204"/>
    </source>
</evidence>
<dbReference type="GO" id="GO:0043138">
    <property type="term" value="F:3'-5' DNA helicase activity"/>
    <property type="evidence" value="ECO:0007669"/>
    <property type="project" value="UniProtKB-EC"/>
</dbReference>
<organism evidence="16 17">
    <name type="scientific">Sulfurospirillum halorespirans DSM 13726</name>
    <dbReference type="NCBI Taxonomy" id="1193502"/>
    <lineage>
        <taxon>Bacteria</taxon>
        <taxon>Pseudomonadati</taxon>
        <taxon>Campylobacterota</taxon>
        <taxon>Epsilonproteobacteria</taxon>
        <taxon>Campylobacterales</taxon>
        <taxon>Sulfurospirillaceae</taxon>
        <taxon>Sulfurospirillum</taxon>
    </lineage>
</organism>
<dbReference type="InterPro" id="IPR000212">
    <property type="entry name" value="DNA_helicase_UvrD/REP"/>
</dbReference>
<reference evidence="17" key="1">
    <citation type="submission" date="2016-08" db="EMBL/GenBank/DDBJ databases">
        <title>Complete genome sequence of the organohalide-respiring Epsilonproteobacterium Sulfurospirillum halorespirans.</title>
        <authorList>
            <person name="Goris T."/>
            <person name="Zimmermann J."/>
            <person name="Schenz B."/>
            <person name="Lemos M."/>
            <person name="Hackermueller J."/>
            <person name="Diekert G."/>
        </authorList>
    </citation>
    <scope>NUCLEOTIDE SEQUENCE [LARGE SCALE GENOMIC DNA]</scope>
    <source>
        <strain>DSM 13726</strain>
        <strain evidence="17">PCE-M2</strain>
    </source>
</reference>
<feature type="domain" description="UvrD-like helicase ATP-binding" evidence="15">
    <location>
        <begin position="1"/>
        <end position="409"/>
    </location>
</feature>
<dbReference type="GO" id="GO:0005524">
    <property type="term" value="F:ATP binding"/>
    <property type="evidence" value="ECO:0007669"/>
    <property type="project" value="UniProtKB-UniRule"/>
</dbReference>
<dbReference type="InterPro" id="IPR027417">
    <property type="entry name" value="P-loop_NTPase"/>
</dbReference>
<evidence type="ECO:0000256" key="14">
    <source>
        <dbReference type="PROSITE-ProRule" id="PRU00560"/>
    </source>
</evidence>
<keyword evidence="2 14" id="KW-0547">Nucleotide-binding</keyword>
<feature type="binding site" evidence="14">
    <location>
        <begin position="11"/>
        <end position="18"/>
    </location>
    <ligand>
        <name>ATP</name>
        <dbReference type="ChEBI" id="CHEBI:30616"/>
    </ligand>
</feature>
<dbReference type="RefSeq" id="WP_069478733.1">
    <property type="nucleotide sequence ID" value="NZ_CP017111.1"/>
</dbReference>
<name>A0A1D7TMA8_9BACT</name>
<evidence type="ECO:0000256" key="5">
    <source>
        <dbReference type="ARBA" id="ARBA00022806"/>
    </source>
</evidence>
<keyword evidence="1" id="KW-0540">Nuclease</keyword>
<dbReference type="PATRIC" id="fig|1193502.14.peg.2411"/>
<evidence type="ECO:0000256" key="13">
    <source>
        <dbReference type="ARBA" id="ARBA00048988"/>
    </source>
</evidence>
<comment type="catalytic activity">
    <reaction evidence="13">
        <text>ATP + H2O = ADP + phosphate + H(+)</text>
        <dbReference type="Rhea" id="RHEA:13065"/>
        <dbReference type="ChEBI" id="CHEBI:15377"/>
        <dbReference type="ChEBI" id="CHEBI:15378"/>
        <dbReference type="ChEBI" id="CHEBI:30616"/>
        <dbReference type="ChEBI" id="CHEBI:43474"/>
        <dbReference type="ChEBI" id="CHEBI:456216"/>
        <dbReference type="EC" id="5.6.2.4"/>
    </reaction>
</comment>
<evidence type="ECO:0000256" key="10">
    <source>
        <dbReference type="ARBA" id="ARBA00023235"/>
    </source>
</evidence>
<dbReference type="KEGG" id="shal:SHALO_2379"/>
<dbReference type="GO" id="GO:0003677">
    <property type="term" value="F:DNA binding"/>
    <property type="evidence" value="ECO:0007669"/>
    <property type="project" value="UniProtKB-KW"/>
</dbReference>
<keyword evidence="4 14" id="KW-0378">Hydrolase</keyword>
<protein>
    <recommendedName>
        <fullName evidence="12">DNA 3'-5' helicase</fullName>
        <ecNumber evidence="12">5.6.2.4</ecNumber>
    </recommendedName>
</protein>
<dbReference type="PROSITE" id="PS51198">
    <property type="entry name" value="UVRD_HELICASE_ATP_BIND"/>
    <property type="match status" value="1"/>
</dbReference>
<dbReference type="AlphaFoldDB" id="A0A1D7TMA8"/>
<dbReference type="PANTHER" id="PTHR11070:SF67">
    <property type="entry name" value="DNA 3'-5' HELICASE"/>
    <property type="match status" value="1"/>
</dbReference>
<keyword evidence="9" id="KW-0234">DNA repair</keyword>
<dbReference type="InterPro" id="IPR011604">
    <property type="entry name" value="PDDEXK-like_dom_sf"/>
</dbReference>
<dbReference type="PANTHER" id="PTHR11070">
    <property type="entry name" value="UVRD / RECB / PCRA DNA HELICASE FAMILY MEMBER"/>
    <property type="match status" value="1"/>
</dbReference>
<dbReference type="GO" id="GO:0005829">
    <property type="term" value="C:cytosol"/>
    <property type="evidence" value="ECO:0007669"/>
    <property type="project" value="TreeGrafter"/>
</dbReference>
<keyword evidence="6" id="KW-0269">Exonuclease</keyword>
<evidence type="ECO:0000313" key="16">
    <source>
        <dbReference type="EMBL" id="AOO66139.1"/>
    </source>
</evidence>
<keyword evidence="7 14" id="KW-0067">ATP-binding</keyword>
<evidence type="ECO:0000256" key="3">
    <source>
        <dbReference type="ARBA" id="ARBA00022763"/>
    </source>
</evidence>
<evidence type="ECO:0000256" key="2">
    <source>
        <dbReference type="ARBA" id="ARBA00022741"/>
    </source>
</evidence>
<dbReference type="Gene3D" id="3.90.320.10">
    <property type="match status" value="1"/>
</dbReference>
<accession>A0A1D7TMA8</accession>